<dbReference type="SMART" id="SM00869">
    <property type="entry name" value="Autotransporter"/>
    <property type="match status" value="1"/>
</dbReference>
<gene>
    <name evidence="2" type="ORF">EMQ25_12285</name>
</gene>
<dbReference type="SUPFAM" id="SSF103515">
    <property type="entry name" value="Autotransporter"/>
    <property type="match status" value="1"/>
</dbReference>
<dbReference type="PROSITE" id="PS51208">
    <property type="entry name" value="AUTOTRANSPORTER"/>
    <property type="match status" value="1"/>
</dbReference>
<dbReference type="AlphaFoldDB" id="A0A433X7R3"/>
<name>A0A433X7R3_9HYPH</name>
<accession>A0A433X7R3</accession>
<comment type="caution">
    <text evidence="2">The sequence shown here is derived from an EMBL/GenBank/DDBJ whole genome shotgun (WGS) entry which is preliminary data.</text>
</comment>
<dbReference type="OrthoDB" id="7872833at2"/>
<dbReference type="RefSeq" id="WP_127188879.1">
    <property type="nucleotide sequence ID" value="NZ_RZNJ01000004.1"/>
</dbReference>
<dbReference type="InterPro" id="IPR005546">
    <property type="entry name" value="Autotransporte_beta"/>
</dbReference>
<evidence type="ECO:0000259" key="1">
    <source>
        <dbReference type="PROSITE" id="PS51208"/>
    </source>
</evidence>
<protein>
    <submittedName>
        <fullName evidence="2">Autotransporter domain-containing protein</fullName>
    </submittedName>
</protein>
<dbReference type="Proteomes" id="UP000281547">
    <property type="component" value="Unassembled WGS sequence"/>
</dbReference>
<dbReference type="EMBL" id="RZNJ01000004">
    <property type="protein sequence ID" value="RUT30099.1"/>
    <property type="molecule type" value="Genomic_DNA"/>
</dbReference>
<organism evidence="2 3">
    <name type="scientific">Arsenicitalea aurantiaca</name>
    <dbReference type="NCBI Taxonomy" id="1783274"/>
    <lineage>
        <taxon>Bacteria</taxon>
        <taxon>Pseudomonadati</taxon>
        <taxon>Pseudomonadota</taxon>
        <taxon>Alphaproteobacteria</taxon>
        <taxon>Hyphomicrobiales</taxon>
        <taxon>Devosiaceae</taxon>
        <taxon>Arsenicitalea</taxon>
    </lineage>
</organism>
<reference evidence="2 3" key="1">
    <citation type="journal article" date="2016" name="Int. J. Syst. Evol. Microbiol.">
        <title>Arsenicitalea aurantiaca gen. nov., sp. nov., a new member of the family Hyphomicrobiaceae, isolated from high-arsenic sediment.</title>
        <authorList>
            <person name="Mu Y."/>
            <person name="Zhou L."/>
            <person name="Zeng X.C."/>
            <person name="Liu L."/>
            <person name="Pan Y."/>
            <person name="Chen X."/>
            <person name="Wang J."/>
            <person name="Li S."/>
            <person name="Li W.J."/>
            <person name="Wang Y."/>
        </authorList>
    </citation>
    <scope>NUCLEOTIDE SEQUENCE [LARGE SCALE GENOMIC DNA]</scope>
    <source>
        <strain evidence="2 3">42-50</strain>
    </source>
</reference>
<keyword evidence="3" id="KW-1185">Reference proteome</keyword>
<sequence length="830" mass="85941">MKFSRLSALTMRSRLHYSADAWKSERLAPVAAVAVFGLVAGANGAQAQSYTWIGSGPSAGWDVSTNWSPNGLPTADDDVLIGQHRAIVDDTRSVGTIVLNPGALTIEANGSLTFQHIELIRQSEILEGSLTNLGTATGSVGNGGMLKQEGGDWFGNVELNSGYLESRLGSSWTGDIWENTGLIFNSDTSIWNGNVENNSGYIDNVDREGTWNGDILINSGDDAIIFNGGAWNGHVITNDAFISNYYAESVWTGDVRNNADTIYNAGIWIGNVEENSGVIESGSFQNDDIASVWTGDVRINTGTISSIGVWNGALTSSGLLILENQVNGAIDNSGTLQVNADLSGITALTNSGLLTMTHHSGAQTLSGQSASFGSSGTLLIDVDATGASDRITLTGAATLGGAVHVTAAAGPYERYTSSTILSAGSISGRFDEVVVDLAFLAPRLIQDGTTVTLALMRNDMGFASLGVTPTQIAVGTIVEALGAGNTLFDAVLWLDEDEAAAMFDTLSGTVYPATEMALIDSAARVAGSLADRIGQSFDALASTGNLSAYAPTATDLGTGQDAGLWARLYGASRKSAEAGGVESAVAAGGLVAGLDGAVGDWRVGLMLNAGTTQTEIGAQTAGTTSTDYGLGLYAGREWGQTRLSLGGTFTGHDIEATRNVTFTDFSETLSASYGATTAVAFTELSHEIDLGALSVTPFGSLTRIRHATDGFTETGGEAALAGEGSVTDATHAVLGLGIGRQIALETGVLVTARASLGWRRTISNRSDAEHGFVSGGSFSPADAADTDTMLVGADLNFDLDAMTTLDLGYDGRLGAHSKAHALKLSWTSRF</sequence>
<dbReference type="InterPro" id="IPR036709">
    <property type="entry name" value="Autotransporte_beta_dom_sf"/>
</dbReference>
<proteinExistence type="predicted"/>
<feature type="domain" description="Autotransporter" evidence="1">
    <location>
        <begin position="557"/>
        <end position="830"/>
    </location>
</feature>
<dbReference type="Gene3D" id="2.40.128.130">
    <property type="entry name" value="Autotransporter beta-domain"/>
    <property type="match status" value="1"/>
</dbReference>
<dbReference type="Pfam" id="PF03797">
    <property type="entry name" value="Autotransporter"/>
    <property type="match status" value="1"/>
</dbReference>
<evidence type="ECO:0000313" key="2">
    <source>
        <dbReference type="EMBL" id="RUT30099.1"/>
    </source>
</evidence>
<evidence type="ECO:0000313" key="3">
    <source>
        <dbReference type="Proteomes" id="UP000281547"/>
    </source>
</evidence>